<protein>
    <recommendedName>
        <fullName evidence="1">NADH:flavin oxidoreductase/NADH oxidase N-terminal domain-containing protein</fullName>
    </recommendedName>
</protein>
<dbReference type="InterPro" id="IPR001155">
    <property type="entry name" value="OxRdtase_FMN_N"/>
</dbReference>
<feature type="domain" description="NADH:flavin oxidoreductase/NADH oxidase N-terminal" evidence="1">
    <location>
        <begin position="5"/>
        <end position="334"/>
    </location>
</feature>
<dbReference type="Gene3D" id="3.20.20.70">
    <property type="entry name" value="Aldolase class I"/>
    <property type="match status" value="1"/>
</dbReference>
<dbReference type="PANTHER" id="PTHR22893:SF91">
    <property type="entry name" value="NADPH DEHYDROGENASE 2-RELATED"/>
    <property type="match status" value="1"/>
</dbReference>
<keyword evidence="3" id="KW-1185">Reference proteome</keyword>
<dbReference type="GO" id="GO:0003959">
    <property type="term" value="F:NADPH dehydrogenase activity"/>
    <property type="evidence" value="ECO:0007669"/>
    <property type="project" value="TreeGrafter"/>
</dbReference>
<dbReference type="SUPFAM" id="SSF51395">
    <property type="entry name" value="FMN-linked oxidoreductases"/>
    <property type="match status" value="1"/>
</dbReference>
<evidence type="ECO:0000259" key="1">
    <source>
        <dbReference type="Pfam" id="PF00724"/>
    </source>
</evidence>
<organism evidence="2 3">
    <name type="scientific">Cerrena zonata</name>
    <dbReference type="NCBI Taxonomy" id="2478898"/>
    <lineage>
        <taxon>Eukaryota</taxon>
        <taxon>Fungi</taxon>
        <taxon>Dikarya</taxon>
        <taxon>Basidiomycota</taxon>
        <taxon>Agaricomycotina</taxon>
        <taxon>Agaricomycetes</taxon>
        <taxon>Polyporales</taxon>
        <taxon>Cerrenaceae</taxon>
        <taxon>Cerrena</taxon>
    </lineage>
</organism>
<dbReference type="Pfam" id="PF00724">
    <property type="entry name" value="Oxidored_FMN"/>
    <property type="match status" value="1"/>
</dbReference>
<evidence type="ECO:0000313" key="3">
    <source>
        <dbReference type="Proteomes" id="UP001385951"/>
    </source>
</evidence>
<dbReference type="FunFam" id="3.20.20.70:FF:000138">
    <property type="entry name" value="NADPH dehydrogenase 1"/>
    <property type="match status" value="1"/>
</dbReference>
<evidence type="ECO:0000313" key="2">
    <source>
        <dbReference type="EMBL" id="KAK7685000.1"/>
    </source>
</evidence>
<gene>
    <name evidence="2" type="ORF">QCA50_011835</name>
</gene>
<reference evidence="2 3" key="1">
    <citation type="submission" date="2022-09" db="EMBL/GenBank/DDBJ databases">
        <authorList>
            <person name="Palmer J.M."/>
        </authorList>
    </citation>
    <scope>NUCLEOTIDE SEQUENCE [LARGE SCALE GENOMIC DNA]</scope>
    <source>
        <strain evidence="2 3">DSM 7382</strain>
    </source>
</reference>
<dbReference type="Proteomes" id="UP001385951">
    <property type="component" value="Unassembled WGS sequence"/>
</dbReference>
<sequence length="359" mass="40231">MSTSKLFQPIKVGDANLKHRVVLAPLTRNRANAQHVHGDLAVEYYRQRASEPGTLLITEATFIAGKAGGYAHVPGVWSKEQNDAWKKVTDAVHEKGSFLYAQLWSLGRAAAPEVLQQEGFDYTGASDIPLTGKPKPRPLTTAEVKEWVQLYAQAAKNAVEDGGFDGVEIHAANGYLITQFLHENINNRTDEYGGSIEKRSRFALEVLDACVKAIGASKVGIRLSPWEAYNEIRLPDPIPQYTYLVNRILESHPNLAYIHVTEPRVISLEDRDPNDDESNDFIRKIWAPRPLISAGGYDRDLAIEVAEAKGDLIAFGRQYISNPDLPRRLRENIPFTPYDRDSFYTYESPKGYTDYPFAP</sequence>
<dbReference type="GO" id="GO:0010181">
    <property type="term" value="F:FMN binding"/>
    <property type="evidence" value="ECO:0007669"/>
    <property type="project" value="InterPro"/>
</dbReference>
<dbReference type="PANTHER" id="PTHR22893">
    <property type="entry name" value="NADH OXIDOREDUCTASE-RELATED"/>
    <property type="match status" value="1"/>
</dbReference>
<name>A0AAW0G7M8_9APHY</name>
<accession>A0AAW0G7M8</accession>
<dbReference type="InterPro" id="IPR013785">
    <property type="entry name" value="Aldolase_TIM"/>
</dbReference>
<dbReference type="EMBL" id="JASBNA010000022">
    <property type="protein sequence ID" value="KAK7685000.1"/>
    <property type="molecule type" value="Genomic_DNA"/>
</dbReference>
<dbReference type="AlphaFoldDB" id="A0AAW0G7M8"/>
<proteinExistence type="predicted"/>
<dbReference type="InterPro" id="IPR045247">
    <property type="entry name" value="Oye-like"/>
</dbReference>
<dbReference type="CDD" id="cd02933">
    <property type="entry name" value="OYE_like_FMN"/>
    <property type="match status" value="1"/>
</dbReference>
<comment type="caution">
    <text evidence="2">The sequence shown here is derived from an EMBL/GenBank/DDBJ whole genome shotgun (WGS) entry which is preliminary data.</text>
</comment>